<keyword evidence="3" id="KW-1003">Cell membrane</keyword>
<dbReference type="AlphaFoldDB" id="A0A142V9U4"/>
<proteinExistence type="inferred from homology"/>
<dbReference type="RefSeq" id="WP_011309307.1">
    <property type="nucleotide sequence ID" value="NZ_AP024514.1"/>
</dbReference>
<evidence type="ECO:0000256" key="6">
    <source>
        <dbReference type="ARBA" id="ARBA00023136"/>
    </source>
</evidence>
<evidence type="ECO:0000313" key="10">
    <source>
        <dbReference type="Proteomes" id="UP000076394"/>
    </source>
</evidence>
<keyword evidence="6 7" id="KW-0472">Membrane</keyword>
<dbReference type="GO" id="GO:0005886">
    <property type="term" value="C:plasma membrane"/>
    <property type="evidence" value="ECO:0007669"/>
    <property type="project" value="UniProtKB-SubCell"/>
</dbReference>
<gene>
    <name evidence="9" type="ORF">Dm11a5_0716</name>
</gene>
<evidence type="ECO:0000256" key="1">
    <source>
        <dbReference type="ARBA" id="ARBA00004651"/>
    </source>
</evidence>
<keyword evidence="5 7" id="KW-1133">Transmembrane helix</keyword>
<dbReference type="InterPro" id="IPR003416">
    <property type="entry name" value="MgtC/SapB/SrpB/YhiD_fam"/>
</dbReference>
<reference evidence="9 10" key="1">
    <citation type="submission" date="2015-03" db="EMBL/GenBank/DDBJ databases">
        <title>Genomic characterization of Dehalococcoides mccartyi strain 11a5, an unusal plasmid-containing chloroethene dechlorinator.</title>
        <authorList>
            <person name="Zhao S."/>
            <person name="Ding C."/>
            <person name="He J."/>
        </authorList>
    </citation>
    <scope>NUCLEOTIDE SEQUENCE [LARGE SCALE GENOMIC DNA]</scope>
    <source>
        <strain evidence="9 10">11a5</strain>
    </source>
</reference>
<dbReference type="OMA" id="AANLWLT"/>
<dbReference type="PANTHER" id="PTHR33778">
    <property type="entry name" value="PROTEIN MGTC"/>
    <property type="match status" value="1"/>
</dbReference>
<protein>
    <submittedName>
        <fullName evidence="9">Putative Mg2+ transporter-C (MgtC) family protein</fullName>
    </submittedName>
</protein>
<comment type="similarity">
    <text evidence="2">Belongs to the MgtC/SapB family.</text>
</comment>
<dbReference type="PANTHER" id="PTHR33778:SF1">
    <property type="entry name" value="MAGNESIUM TRANSPORTER YHID-RELATED"/>
    <property type="match status" value="1"/>
</dbReference>
<dbReference type="InterPro" id="IPR049177">
    <property type="entry name" value="MgtC_SapB_SrpB_YhiD_N"/>
</dbReference>
<evidence type="ECO:0000256" key="3">
    <source>
        <dbReference type="ARBA" id="ARBA00022475"/>
    </source>
</evidence>
<feature type="domain" description="MgtC/SapB/SrpB/YhiD N-terminal" evidence="8">
    <location>
        <begin position="11"/>
        <end position="127"/>
    </location>
</feature>
<dbReference type="OrthoDB" id="9811198at2"/>
<dbReference type="PRINTS" id="PR01837">
    <property type="entry name" value="MGTCSAPBPROT"/>
</dbReference>
<evidence type="ECO:0000256" key="2">
    <source>
        <dbReference type="ARBA" id="ARBA00009298"/>
    </source>
</evidence>
<accession>A0A142V9U4</accession>
<dbReference type="PATRIC" id="fig|61435.8.peg.714"/>
<feature type="transmembrane region" description="Helical" evidence="7">
    <location>
        <begin position="63"/>
        <end position="82"/>
    </location>
</feature>
<sequence length="133" mass="13842">MPIEVEMLFRILLAMVLGGIVGYERERSGKAAGLRTNTLICVGSCLITLVSIYGFSETDISRIAAGIVTGVGFLGAGAILRQSEGHVEGLTTAATIWAVAGIGLAVGAGMYFLSAVGTGVILLILLIDRVKFR</sequence>
<comment type="subcellular location">
    <subcellularLocation>
        <location evidence="1">Cell membrane</location>
        <topology evidence="1">Multi-pass membrane protein</topology>
    </subcellularLocation>
</comment>
<evidence type="ECO:0000256" key="4">
    <source>
        <dbReference type="ARBA" id="ARBA00022692"/>
    </source>
</evidence>
<evidence type="ECO:0000256" key="7">
    <source>
        <dbReference type="SAM" id="Phobius"/>
    </source>
</evidence>
<evidence type="ECO:0000313" key="9">
    <source>
        <dbReference type="EMBL" id="AMU86542.1"/>
    </source>
</evidence>
<feature type="transmembrane region" description="Helical" evidence="7">
    <location>
        <begin position="94"/>
        <end position="127"/>
    </location>
</feature>
<evidence type="ECO:0000256" key="5">
    <source>
        <dbReference type="ARBA" id="ARBA00022989"/>
    </source>
</evidence>
<feature type="transmembrane region" description="Helical" evidence="7">
    <location>
        <begin position="36"/>
        <end position="56"/>
    </location>
</feature>
<name>A0A142V9U4_9CHLR</name>
<dbReference type="Proteomes" id="UP000076394">
    <property type="component" value="Chromosome"/>
</dbReference>
<feature type="transmembrane region" description="Helical" evidence="7">
    <location>
        <begin position="7"/>
        <end position="24"/>
    </location>
</feature>
<dbReference type="EMBL" id="CP011127">
    <property type="protein sequence ID" value="AMU86542.1"/>
    <property type="molecule type" value="Genomic_DNA"/>
</dbReference>
<keyword evidence="4 7" id="KW-0812">Transmembrane</keyword>
<organism evidence="9 10">
    <name type="scientific">Dehalococcoides mccartyi</name>
    <dbReference type="NCBI Taxonomy" id="61435"/>
    <lineage>
        <taxon>Bacteria</taxon>
        <taxon>Bacillati</taxon>
        <taxon>Chloroflexota</taxon>
        <taxon>Dehalococcoidia</taxon>
        <taxon>Dehalococcoidales</taxon>
        <taxon>Dehalococcoidaceae</taxon>
        <taxon>Dehalococcoides</taxon>
    </lineage>
</organism>
<evidence type="ECO:0000259" key="8">
    <source>
        <dbReference type="Pfam" id="PF02308"/>
    </source>
</evidence>
<dbReference type="Pfam" id="PF02308">
    <property type="entry name" value="MgtC"/>
    <property type="match status" value="1"/>
</dbReference>